<reference evidence="2 3" key="1">
    <citation type="submission" date="2013-01" db="EMBL/GenBank/DDBJ databases">
        <authorList>
            <person name="Harkins D.M."/>
            <person name="Durkin A.S."/>
            <person name="Brinkac L.M."/>
            <person name="Haft D.H."/>
            <person name="Selengut J.D."/>
            <person name="Sanka R."/>
            <person name="DePew J."/>
            <person name="Purushe J."/>
            <person name="Tulsiani S.M."/>
            <person name="Graham G.C."/>
            <person name="Burns M.-A."/>
            <person name="Dohnt M.F."/>
            <person name="Smythe L.D."/>
            <person name="McKay D.B."/>
            <person name="Craig S.B."/>
            <person name="Vinetz J.M."/>
            <person name="Sutton G.G."/>
            <person name="Nierman W.C."/>
            <person name="Fouts D.E."/>
        </authorList>
    </citation>
    <scope>NUCLEOTIDE SEQUENCE [LARGE SCALE GENOMIC DNA]</scope>
    <source>
        <strain evidence="2 3">LT2116</strain>
    </source>
</reference>
<keyword evidence="1" id="KW-0175">Coiled coil</keyword>
<dbReference type="EMBL" id="AHOR02000026">
    <property type="protein sequence ID" value="EMF82226.1"/>
    <property type="molecule type" value="Genomic_DNA"/>
</dbReference>
<evidence type="ECO:0000256" key="1">
    <source>
        <dbReference type="SAM" id="Coils"/>
    </source>
</evidence>
<comment type="caution">
    <text evidence="2">The sequence shown here is derived from an EMBL/GenBank/DDBJ whole genome shotgun (WGS) entry which is preliminary data.</text>
</comment>
<protein>
    <submittedName>
        <fullName evidence="2">Uncharacterized protein</fullName>
    </submittedName>
</protein>
<proteinExistence type="predicted"/>
<evidence type="ECO:0000313" key="3">
    <source>
        <dbReference type="Proteomes" id="UP000011770"/>
    </source>
</evidence>
<feature type="coiled-coil region" evidence="1">
    <location>
        <begin position="184"/>
        <end position="211"/>
    </location>
</feature>
<dbReference type="AlphaFoldDB" id="M3GZA6"/>
<evidence type="ECO:0000313" key="2">
    <source>
        <dbReference type="EMBL" id="EMF82226.1"/>
    </source>
</evidence>
<sequence length="295" mass="32934">MSKDKRPEATTQTIEPEEIEIVPAIIPAEPIVVTPENAAFRCKVLVSEIQQNIAKSIFALREIHDHELFKYVGYSDFREFVAVELKNILPLTTALTYLTIGKRFDSEAALKVFGGNIKQLLQFAKDPEYDGVQIGETYVMRGGEKVELEIFEAEISAKYVEKERELDTKIKDARRAKKSGEILLERKDQMIEELKDQIKELESQLNGVVHSDKKALAESLGTERQVNGLFTLATEKVLSEFQSLGSVDVSKFAKNAKVRALITEKIQVIESGLGSLKEALGGILYQSESGKKGKA</sequence>
<name>M3GZA6_9LEPT</name>
<gene>
    <name evidence="2" type="ORF">LEP1GSC188_3401</name>
</gene>
<accession>M3GZA6</accession>
<organism evidence="2 3">
    <name type="scientific">Leptospira weilii serovar Topaz str. LT2116</name>
    <dbReference type="NCBI Taxonomy" id="1088540"/>
    <lineage>
        <taxon>Bacteria</taxon>
        <taxon>Pseudomonadati</taxon>
        <taxon>Spirochaetota</taxon>
        <taxon>Spirochaetia</taxon>
        <taxon>Leptospirales</taxon>
        <taxon>Leptospiraceae</taxon>
        <taxon>Leptospira</taxon>
    </lineage>
</organism>
<dbReference type="Proteomes" id="UP000011770">
    <property type="component" value="Unassembled WGS sequence"/>
</dbReference>